<dbReference type="AlphaFoldDB" id="A0A934QSU3"/>
<evidence type="ECO:0000313" key="2">
    <source>
        <dbReference type="Proteomes" id="UP000635245"/>
    </source>
</evidence>
<evidence type="ECO:0000313" key="1">
    <source>
        <dbReference type="EMBL" id="MBK1785596.1"/>
    </source>
</evidence>
<dbReference type="Proteomes" id="UP000635245">
    <property type="component" value="Unassembled WGS sequence"/>
</dbReference>
<reference evidence="1" key="1">
    <citation type="submission" date="2020-12" db="EMBL/GenBank/DDBJ databases">
        <title>Prauserella sp. ASG 168, a novel actinomycete isolated from cave rock.</title>
        <authorList>
            <person name="Suriyachadkun C."/>
        </authorList>
    </citation>
    <scope>NUCLEOTIDE SEQUENCE</scope>
    <source>
        <strain evidence="1">ASG 168</strain>
    </source>
</reference>
<proteinExistence type="predicted"/>
<dbReference type="RefSeq" id="WP_200318632.1">
    <property type="nucleotide sequence ID" value="NZ_JAENJH010000003.1"/>
</dbReference>
<dbReference type="EMBL" id="JAENJH010000003">
    <property type="protein sequence ID" value="MBK1785596.1"/>
    <property type="molecule type" value="Genomic_DNA"/>
</dbReference>
<comment type="caution">
    <text evidence="1">The sequence shown here is derived from an EMBL/GenBank/DDBJ whole genome shotgun (WGS) entry which is preliminary data.</text>
</comment>
<gene>
    <name evidence="1" type="ORF">JHE00_14795</name>
</gene>
<keyword evidence="2" id="KW-1185">Reference proteome</keyword>
<name>A0A934QSU3_9PSEU</name>
<sequence length="260" mass="28155">MVTPVESVGQPDRRHNPLIAQASFGWLPEVITGVEYGVGRHGDNVVAVGRGQFPPMICLTVYDEEPPLDRLGNMGGKPVAIPTKVGEHDGYWISIDPGDPLNGGSVLLRWPAGGDRWAEIYAYYLDVREPAQMLLRVAADVRTVAHAVPLPLHISSVPDNFRIGDVVTTRRPDCSDTEWSVEFFYTVNGSNVYISVKPEGGEPPRQAGAVCKTENGLTACVAVERPIAADLDYLGGVQGLLDRITLLGPDEDSWTVQVIG</sequence>
<protein>
    <submittedName>
        <fullName evidence="1">Uncharacterized protein</fullName>
    </submittedName>
</protein>
<organism evidence="1 2">
    <name type="scientific">Prauserella cavernicola</name>
    <dbReference type="NCBI Taxonomy" id="2800127"/>
    <lineage>
        <taxon>Bacteria</taxon>
        <taxon>Bacillati</taxon>
        <taxon>Actinomycetota</taxon>
        <taxon>Actinomycetes</taxon>
        <taxon>Pseudonocardiales</taxon>
        <taxon>Pseudonocardiaceae</taxon>
        <taxon>Prauserella</taxon>
    </lineage>
</organism>
<accession>A0A934QSU3</accession>